<evidence type="ECO:0000256" key="7">
    <source>
        <dbReference type="SAM" id="MobiDB-lite"/>
    </source>
</evidence>
<evidence type="ECO:0000256" key="3">
    <source>
        <dbReference type="ARBA" id="ARBA00023274"/>
    </source>
</evidence>
<evidence type="ECO:0000256" key="4">
    <source>
        <dbReference type="ARBA" id="ARBA00035494"/>
    </source>
</evidence>
<comment type="caution">
    <text evidence="8">The sequence shown here is derived from an EMBL/GenBank/DDBJ whole genome shotgun (WGS) entry which is preliminary data.</text>
</comment>
<feature type="region of interest" description="Disordered" evidence="7">
    <location>
        <begin position="123"/>
        <end position="151"/>
    </location>
</feature>
<feature type="compositionally biased region" description="Basic and acidic residues" evidence="7">
    <location>
        <begin position="138"/>
        <end position="151"/>
    </location>
</feature>
<keyword evidence="2 5" id="KW-0689">Ribosomal protein</keyword>
<organism evidence="8 9">
    <name type="scientific">Candidatus Gottesmanbacteria bacterium RIFCSPHIGHO2_01_FULL_40_15</name>
    <dbReference type="NCBI Taxonomy" id="1798376"/>
    <lineage>
        <taxon>Bacteria</taxon>
        <taxon>Candidatus Gottesmaniibacteriota</taxon>
    </lineage>
</organism>
<evidence type="ECO:0000256" key="1">
    <source>
        <dbReference type="ARBA" id="ARBA00008777"/>
    </source>
</evidence>
<accession>A0A1F5Z779</accession>
<sequence length="151" mass="17158">MKHKVYGKKLNRDVKERKALFRSLAYSFIMHGKIKTTYAKAKAVTSLIEKLVTKAKDGSRTSIIQISSFLNSKEPVKKLVEDIAPRFQNKIGGYIRMIRLANRQGDNAQEVLMEWTVTKPEVPKSAEKKTVIKKGKTKGKDKPEKDPANKK</sequence>
<reference evidence="8 9" key="1">
    <citation type="journal article" date="2016" name="Nat. Commun.">
        <title>Thousands of microbial genomes shed light on interconnected biogeochemical processes in an aquifer system.</title>
        <authorList>
            <person name="Anantharaman K."/>
            <person name="Brown C.T."/>
            <person name="Hug L.A."/>
            <person name="Sharon I."/>
            <person name="Castelle C.J."/>
            <person name="Probst A.J."/>
            <person name="Thomas B.C."/>
            <person name="Singh A."/>
            <person name="Wilkins M.J."/>
            <person name="Karaoz U."/>
            <person name="Brodie E.L."/>
            <person name="Williams K.H."/>
            <person name="Hubbard S.S."/>
            <person name="Banfield J.F."/>
        </authorList>
    </citation>
    <scope>NUCLEOTIDE SEQUENCE [LARGE SCALE GENOMIC DNA]</scope>
</reference>
<dbReference type="SUPFAM" id="SSF64263">
    <property type="entry name" value="Prokaryotic ribosomal protein L17"/>
    <property type="match status" value="1"/>
</dbReference>
<dbReference type="GO" id="GO:0003735">
    <property type="term" value="F:structural constituent of ribosome"/>
    <property type="evidence" value="ECO:0007669"/>
    <property type="project" value="InterPro"/>
</dbReference>
<dbReference type="Proteomes" id="UP000177354">
    <property type="component" value="Unassembled WGS sequence"/>
</dbReference>
<dbReference type="PROSITE" id="PS01167">
    <property type="entry name" value="RIBOSOMAL_L17"/>
    <property type="match status" value="1"/>
</dbReference>
<dbReference type="GO" id="GO:0006412">
    <property type="term" value="P:translation"/>
    <property type="evidence" value="ECO:0007669"/>
    <property type="project" value="InterPro"/>
</dbReference>
<dbReference type="InterPro" id="IPR047859">
    <property type="entry name" value="Ribosomal_bL17_CS"/>
</dbReference>
<dbReference type="GO" id="GO:0022625">
    <property type="term" value="C:cytosolic large ribosomal subunit"/>
    <property type="evidence" value="ECO:0007669"/>
    <property type="project" value="TreeGrafter"/>
</dbReference>
<dbReference type="EMBL" id="MFJF01000005">
    <property type="protein sequence ID" value="OGG08027.1"/>
    <property type="molecule type" value="Genomic_DNA"/>
</dbReference>
<name>A0A1F5Z779_9BACT</name>
<evidence type="ECO:0000256" key="5">
    <source>
        <dbReference type="RuleBase" id="RU000660"/>
    </source>
</evidence>
<evidence type="ECO:0000313" key="8">
    <source>
        <dbReference type="EMBL" id="OGG08027.1"/>
    </source>
</evidence>
<comment type="similarity">
    <text evidence="1 5">Belongs to the bacterial ribosomal protein bL17 family.</text>
</comment>
<dbReference type="AlphaFoldDB" id="A0A1F5Z779"/>
<dbReference type="NCBIfam" id="TIGR00059">
    <property type="entry name" value="L17"/>
    <property type="match status" value="1"/>
</dbReference>
<proteinExistence type="inferred from homology"/>
<gene>
    <name evidence="8" type="ORF">A2777_01415</name>
</gene>
<dbReference type="PANTHER" id="PTHR14413">
    <property type="entry name" value="RIBOSOMAL PROTEIN L17"/>
    <property type="match status" value="1"/>
</dbReference>
<protein>
    <recommendedName>
        <fullName evidence="4 6">50S ribosomal protein L17</fullName>
    </recommendedName>
</protein>
<dbReference type="Pfam" id="PF01196">
    <property type="entry name" value="Ribosomal_L17"/>
    <property type="match status" value="1"/>
</dbReference>
<evidence type="ECO:0000256" key="6">
    <source>
        <dbReference type="RuleBase" id="RU000661"/>
    </source>
</evidence>
<dbReference type="InterPro" id="IPR036373">
    <property type="entry name" value="Ribosomal_bL17_sf"/>
</dbReference>
<dbReference type="InterPro" id="IPR000456">
    <property type="entry name" value="Ribosomal_bL17"/>
</dbReference>
<evidence type="ECO:0000313" key="9">
    <source>
        <dbReference type="Proteomes" id="UP000177354"/>
    </source>
</evidence>
<dbReference type="PANTHER" id="PTHR14413:SF16">
    <property type="entry name" value="LARGE RIBOSOMAL SUBUNIT PROTEIN BL17M"/>
    <property type="match status" value="1"/>
</dbReference>
<dbReference type="Gene3D" id="3.90.1030.10">
    <property type="entry name" value="Ribosomal protein L17"/>
    <property type="match status" value="1"/>
</dbReference>
<evidence type="ECO:0000256" key="2">
    <source>
        <dbReference type="ARBA" id="ARBA00022980"/>
    </source>
</evidence>
<keyword evidence="3 5" id="KW-0687">Ribonucleoprotein</keyword>